<dbReference type="SUPFAM" id="SSF52833">
    <property type="entry name" value="Thioredoxin-like"/>
    <property type="match status" value="1"/>
</dbReference>
<dbReference type="Proteomes" id="UP000887300">
    <property type="component" value="Unassembled WGS sequence"/>
</dbReference>
<name>A0A8X8KA81_ACIFI</name>
<dbReference type="Gene3D" id="3.40.30.10">
    <property type="entry name" value="Glutaredoxin"/>
    <property type="match status" value="1"/>
</dbReference>
<dbReference type="EMBL" id="JABBHS010000155">
    <property type="protein sequence ID" value="MBU2722572.1"/>
    <property type="molecule type" value="Genomic_DNA"/>
</dbReference>
<dbReference type="AlphaFoldDB" id="A0A8X8KA81"/>
<sequence length="216" mass="23367">MGDRKLLVSISRMMLTGLLAGTFYIGDAMSSAATISDLSAHSSRQISSLSKPYLGTGYGHALLKSLHAFQEGRGPDALYIFWDPNCIYCHMLYEMLQKNPAVWEKLTVHWVPVGVIKPTSMAKAATVIAGGMPALRQDENQFDRTGESGGAAVSTNPKTIAEARENTAALIRLMSEQGTKVIATPTLWYPQGHWIKTGVPPSLAILLAALKHTPES</sequence>
<dbReference type="RefSeq" id="WP_215886066.1">
    <property type="nucleotide sequence ID" value="NZ_CP134225.1"/>
</dbReference>
<comment type="caution">
    <text evidence="1">The sequence shown here is derived from an EMBL/GenBank/DDBJ whole genome shotgun (WGS) entry which is preliminary data.</text>
</comment>
<evidence type="ECO:0000313" key="2">
    <source>
        <dbReference type="Proteomes" id="UP000887300"/>
    </source>
</evidence>
<evidence type="ECO:0000313" key="1">
    <source>
        <dbReference type="EMBL" id="MBU2722572.1"/>
    </source>
</evidence>
<protein>
    <submittedName>
        <fullName evidence="1">Thioredoxin fold domain-containing protein</fullName>
    </submittedName>
</protein>
<accession>A0A8X8KA81</accession>
<gene>
    <name evidence="1" type="ORF">HF568_04940</name>
</gene>
<reference evidence="1" key="1">
    <citation type="journal article" date="2021" name="ISME J.">
        <title>Genomic evolution of the class Acidithiobacillia: deep-branching Proteobacteria living in extreme acidic conditions.</title>
        <authorList>
            <person name="Moya-Beltran A."/>
            <person name="Beard S."/>
            <person name="Rojas-Villalobos C."/>
            <person name="Issotta F."/>
            <person name="Gallardo Y."/>
            <person name="Ulloa R."/>
            <person name="Giaveno A."/>
            <person name="Degli Esposti M."/>
            <person name="Johnson D.B."/>
            <person name="Quatrini R."/>
        </authorList>
    </citation>
    <scope>NUCLEOTIDE SEQUENCE</scope>
    <source>
        <strain evidence="1">DSM 583</strain>
    </source>
</reference>
<proteinExistence type="predicted"/>
<organism evidence="1 2">
    <name type="scientific">Acidithiobacillus ferridurans</name>
    <dbReference type="NCBI Taxonomy" id="1232575"/>
    <lineage>
        <taxon>Bacteria</taxon>
        <taxon>Pseudomonadati</taxon>
        <taxon>Pseudomonadota</taxon>
        <taxon>Acidithiobacillia</taxon>
        <taxon>Acidithiobacillales</taxon>
        <taxon>Acidithiobacillaceae</taxon>
        <taxon>Acidithiobacillus</taxon>
    </lineage>
</organism>
<dbReference type="InterPro" id="IPR036249">
    <property type="entry name" value="Thioredoxin-like_sf"/>
</dbReference>